<gene>
    <name evidence="1" type="ordered locus">Tph_c01090</name>
</gene>
<organism evidence="1 2">
    <name type="scientific">Thermacetogenium phaeum (strain ATCC BAA-254 / DSM 26808 / PB)</name>
    <dbReference type="NCBI Taxonomy" id="1089553"/>
    <lineage>
        <taxon>Bacteria</taxon>
        <taxon>Bacillati</taxon>
        <taxon>Bacillota</taxon>
        <taxon>Clostridia</taxon>
        <taxon>Thermoanaerobacterales</taxon>
        <taxon>Thermoanaerobacteraceae</taxon>
        <taxon>Thermacetogenium</taxon>
    </lineage>
</organism>
<evidence type="ECO:0000313" key="1">
    <source>
        <dbReference type="EMBL" id="AFV10357.1"/>
    </source>
</evidence>
<protein>
    <submittedName>
        <fullName evidence="1">Uncharacterized protein</fullName>
    </submittedName>
</protein>
<dbReference type="HOGENOM" id="CLU_2940336_0_0_9"/>
<dbReference type="AlphaFoldDB" id="K4LE61"/>
<dbReference type="KEGG" id="tpz:Tph_c01090"/>
<name>K4LE61_THEPS</name>
<accession>K4LE61</accession>
<proteinExistence type="predicted"/>
<sequence>MVFGDICLPAFSCSNKPPDGVFSAEGADGLNLSQTDFVIFEIYLQVVSLPDIQLFSYRYG</sequence>
<dbReference type="Proteomes" id="UP000000467">
    <property type="component" value="Chromosome"/>
</dbReference>
<reference evidence="1 2" key="1">
    <citation type="journal article" date="2012" name="BMC Genomics">
        <title>Genome-guided analysis of physiological and morphological traits of the fermentative acetate oxidizer Thermacetogenium phaeum.</title>
        <authorList>
            <person name="Oehler D."/>
            <person name="Poehlein A."/>
            <person name="Leimbach A."/>
            <person name="Muller N."/>
            <person name="Daniel R."/>
            <person name="Gottschalk G."/>
            <person name="Schink B."/>
        </authorList>
    </citation>
    <scope>NUCLEOTIDE SEQUENCE [LARGE SCALE GENOMIC DNA]</scope>
    <source>
        <strain evidence="2">ATCC BAA-254 / DSM 26808 / PB</strain>
    </source>
</reference>
<keyword evidence="2" id="KW-1185">Reference proteome</keyword>
<dbReference type="EMBL" id="CP003732">
    <property type="protein sequence ID" value="AFV10357.1"/>
    <property type="molecule type" value="Genomic_DNA"/>
</dbReference>
<evidence type="ECO:0000313" key="2">
    <source>
        <dbReference type="Proteomes" id="UP000000467"/>
    </source>
</evidence>